<dbReference type="Gene3D" id="2.170.130.10">
    <property type="entry name" value="TonB-dependent receptor, plug domain"/>
    <property type="match status" value="1"/>
</dbReference>
<dbReference type="NCBIfam" id="TIGR04057">
    <property type="entry name" value="SusC_RagA_signa"/>
    <property type="match status" value="1"/>
</dbReference>
<keyword evidence="9 10" id="KW-0998">Cell outer membrane</keyword>
<keyword evidence="7 10" id="KW-0472">Membrane</keyword>
<comment type="similarity">
    <text evidence="10 11">Belongs to the TonB-dependent receptor family.</text>
</comment>
<keyword evidence="4 10" id="KW-0812">Transmembrane</keyword>
<evidence type="ECO:0000256" key="4">
    <source>
        <dbReference type="ARBA" id="ARBA00022692"/>
    </source>
</evidence>
<dbReference type="SUPFAM" id="SSF49464">
    <property type="entry name" value="Carboxypeptidase regulatory domain-like"/>
    <property type="match status" value="1"/>
</dbReference>
<evidence type="ECO:0000256" key="10">
    <source>
        <dbReference type="PROSITE-ProRule" id="PRU01360"/>
    </source>
</evidence>
<protein>
    <submittedName>
        <fullName evidence="14">TonB-dependent receptor</fullName>
    </submittedName>
</protein>
<dbReference type="Proteomes" id="UP000664163">
    <property type="component" value="Unassembled WGS sequence"/>
</dbReference>
<comment type="subcellular location">
    <subcellularLocation>
        <location evidence="1 10">Cell outer membrane</location>
        <topology evidence="1 10">Multi-pass membrane protein</topology>
    </subcellularLocation>
</comment>
<dbReference type="EMBL" id="JAFLND010000001">
    <property type="protein sequence ID" value="MBO0330233.1"/>
    <property type="molecule type" value="Genomic_DNA"/>
</dbReference>
<dbReference type="InterPro" id="IPR000531">
    <property type="entry name" value="Beta-barrel_TonB"/>
</dbReference>
<evidence type="ECO:0000256" key="11">
    <source>
        <dbReference type="RuleBase" id="RU003357"/>
    </source>
</evidence>
<evidence type="ECO:0000313" key="15">
    <source>
        <dbReference type="Proteomes" id="UP000664163"/>
    </source>
</evidence>
<dbReference type="InterPro" id="IPR039426">
    <property type="entry name" value="TonB-dep_rcpt-like"/>
</dbReference>
<keyword evidence="3 10" id="KW-1134">Transmembrane beta strand</keyword>
<feature type="domain" description="TonB-dependent receptor plug" evidence="13">
    <location>
        <begin position="140"/>
        <end position="244"/>
    </location>
</feature>
<dbReference type="PROSITE" id="PS52016">
    <property type="entry name" value="TONB_DEPENDENT_REC_3"/>
    <property type="match status" value="1"/>
</dbReference>
<dbReference type="NCBIfam" id="TIGR04056">
    <property type="entry name" value="OMP_RagA_SusC"/>
    <property type="match status" value="1"/>
</dbReference>
<sequence>MIENSCSWPKHGRPCLSFALGFLLMLFSSTVIRAHENPLDFTQSPDQTQVTGTVTDQNGEPLIGANVLVKGTTNGTQTDFDGNYTISADGNATLVFSYVGFSTQEVAISGRSVIDVSLMEDASQLDEVVVLGYSTQTRGDLTGSVASVDLSEATKAPIVNAAEALEGRVTGVSLINSGVPGSSPTIRIRGFGSTNGNDPLFIIDGVQTTDGSILNAIDPADILQMNVLKDGAASIYGARASNGVVIVTTKNGGYNMESAEVSLDMYTGFSRAANLPGLLNPQQHAQMFWDSFNNVGQAPTHAQYGDGASPVVPSTILGAPEPVTARTGGSWFDDIFRSAPTQNVSLRMENGNAAAKYSMTASYLNRQGIQLESSFKRGLTRVNSEFKIGEKLRVGQHLNVSFANSSAPKNPNTSLGGSPVMLAMRNSPLLPAYTDAGNYAGTYSNALDLSNPTNPVADLRRAGDDFYKTFRILGDIYATYEIMDGLSVKSSIGGDAELLSTRAFLPTNPEHSEARSSNSLTESDTDSFNWIWTNTLNFNKTYGKHNVNALVGLEAVENRSKFKSVTVTDFLFETPDYYLPNTGTGDPIVGAGDNTTSLFSVFGSVNYSFDNKYYLTATLRRDTSSNFLGNNQSDTFPAISAGWLLSEEDWFDLGILNRVKLKASYGELGNQQVPGFNPTITQARIDVGQSNYAFNGSGAPTTGAIVSAIGNPNLRWETSQTSNAGIELGFLDNKLSVEFELFKITTEDLIAQDLQLISTTAPDANAPFVNLGSIENKGFDLAIGYRDQTDSGFSYGVDVNVSSYKNEVTDLIYDQQFGNPGFRGGAITVTEVGQPISYFYGFDVIGIFQSESEVGSSPDQQFENDADGVGRFKYRDVNDDGVINDSDRTRIGSPHPDFTYGINLNLGYKNWDLSAFFSGVQGRDVYNYSKIFTDFPTFFFGNRSTRTLDSWSSSNTNATLPALGTSVVNRETSPNSYFVEDASYLRLKNLQVGYSLPDSVLDKVGMNQIRLYLQASNLFTITDYNGLDPEIPILVAGGAVDNLTQGIDTAPYPLAQVYTFGVNLKF</sequence>
<dbReference type="InterPro" id="IPR036942">
    <property type="entry name" value="Beta-barrel_TonB_sf"/>
</dbReference>
<dbReference type="PANTHER" id="PTHR30069:SF29">
    <property type="entry name" value="HEMOGLOBIN AND HEMOGLOBIN-HAPTOGLOBIN-BINDING PROTEIN 1-RELATED"/>
    <property type="match status" value="1"/>
</dbReference>
<dbReference type="InterPro" id="IPR023997">
    <property type="entry name" value="TonB-dep_OMP_SusC/RagA_CS"/>
</dbReference>
<dbReference type="PANTHER" id="PTHR30069">
    <property type="entry name" value="TONB-DEPENDENT OUTER MEMBRANE RECEPTOR"/>
    <property type="match status" value="1"/>
</dbReference>
<evidence type="ECO:0000313" key="14">
    <source>
        <dbReference type="EMBL" id="MBO0330233.1"/>
    </source>
</evidence>
<keyword evidence="6 11" id="KW-0798">TonB box</keyword>
<dbReference type="Pfam" id="PF07715">
    <property type="entry name" value="Plug"/>
    <property type="match status" value="1"/>
</dbReference>
<dbReference type="Gene3D" id="2.40.170.20">
    <property type="entry name" value="TonB-dependent receptor, beta-barrel domain"/>
    <property type="match status" value="1"/>
</dbReference>
<evidence type="ECO:0000256" key="8">
    <source>
        <dbReference type="ARBA" id="ARBA00023170"/>
    </source>
</evidence>
<evidence type="ECO:0000259" key="12">
    <source>
        <dbReference type="Pfam" id="PF00593"/>
    </source>
</evidence>
<evidence type="ECO:0000256" key="9">
    <source>
        <dbReference type="ARBA" id="ARBA00023237"/>
    </source>
</evidence>
<keyword evidence="5" id="KW-0732">Signal</keyword>
<dbReference type="Pfam" id="PF00593">
    <property type="entry name" value="TonB_dep_Rec_b-barrel"/>
    <property type="match status" value="1"/>
</dbReference>
<keyword evidence="2 10" id="KW-0813">Transport</keyword>
<feature type="domain" description="TonB-dependent receptor-like beta-barrel" evidence="12">
    <location>
        <begin position="435"/>
        <end position="915"/>
    </location>
</feature>
<evidence type="ECO:0000256" key="1">
    <source>
        <dbReference type="ARBA" id="ARBA00004571"/>
    </source>
</evidence>
<reference evidence="14 15" key="1">
    <citation type="submission" date="2021-03" db="EMBL/GenBank/DDBJ databases">
        <title>Muricauda sp. CAU 1631 isolated from Incheon.</title>
        <authorList>
            <person name="Kim W."/>
        </authorList>
    </citation>
    <scope>NUCLEOTIDE SEQUENCE [LARGE SCALE GENOMIC DNA]</scope>
    <source>
        <strain evidence="14 15">CAU 1631</strain>
    </source>
</reference>
<evidence type="ECO:0000256" key="7">
    <source>
        <dbReference type="ARBA" id="ARBA00023136"/>
    </source>
</evidence>
<evidence type="ECO:0000256" key="3">
    <source>
        <dbReference type="ARBA" id="ARBA00022452"/>
    </source>
</evidence>
<dbReference type="Pfam" id="PF13715">
    <property type="entry name" value="CarbopepD_reg_2"/>
    <property type="match status" value="1"/>
</dbReference>
<accession>A0ABS3EVQ5</accession>
<organism evidence="14 15">
    <name type="scientific">[Muricauda] lutisoli</name>
    <dbReference type="NCBI Taxonomy" id="2816035"/>
    <lineage>
        <taxon>Bacteria</taxon>
        <taxon>Pseudomonadati</taxon>
        <taxon>Bacteroidota</taxon>
        <taxon>Flavobacteriia</taxon>
        <taxon>Flavobacteriales</taxon>
        <taxon>Flavobacteriaceae</taxon>
        <taxon>Allomuricauda</taxon>
    </lineage>
</organism>
<dbReference type="RefSeq" id="WP_207070643.1">
    <property type="nucleotide sequence ID" value="NZ_JAFLND010000001.1"/>
</dbReference>
<dbReference type="SUPFAM" id="SSF56935">
    <property type="entry name" value="Porins"/>
    <property type="match status" value="1"/>
</dbReference>
<keyword evidence="15" id="KW-1185">Reference proteome</keyword>
<evidence type="ECO:0000256" key="6">
    <source>
        <dbReference type="ARBA" id="ARBA00023077"/>
    </source>
</evidence>
<dbReference type="Gene3D" id="2.60.40.1120">
    <property type="entry name" value="Carboxypeptidase-like, regulatory domain"/>
    <property type="match status" value="1"/>
</dbReference>
<comment type="caution">
    <text evidence="14">The sequence shown here is derived from an EMBL/GenBank/DDBJ whole genome shotgun (WGS) entry which is preliminary data.</text>
</comment>
<dbReference type="InterPro" id="IPR008969">
    <property type="entry name" value="CarboxyPept-like_regulatory"/>
</dbReference>
<dbReference type="InterPro" id="IPR037066">
    <property type="entry name" value="Plug_dom_sf"/>
</dbReference>
<dbReference type="InterPro" id="IPR023996">
    <property type="entry name" value="TonB-dep_OMP_SusC/RagA"/>
</dbReference>
<name>A0ABS3EVQ5_9FLAO</name>
<evidence type="ECO:0000256" key="2">
    <source>
        <dbReference type="ARBA" id="ARBA00022448"/>
    </source>
</evidence>
<dbReference type="InterPro" id="IPR012910">
    <property type="entry name" value="Plug_dom"/>
</dbReference>
<gene>
    <name evidence="14" type="ORF">J0X13_06705</name>
</gene>
<evidence type="ECO:0000259" key="13">
    <source>
        <dbReference type="Pfam" id="PF07715"/>
    </source>
</evidence>
<proteinExistence type="inferred from homology"/>
<keyword evidence="8 14" id="KW-0675">Receptor</keyword>
<evidence type="ECO:0000256" key="5">
    <source>
        <dbReference type="ARBA" id="ARBA00022729"/>
    </source>
</evidence>